<organism evidence="1 2">
    <name type="scientific">Prevotella corporis</name>
    <dbReference type="NCBI Taxonomy" id="28128"/>
    <lineage>
        <taxon>Bacteria</taxon>
        <taxon>Pseudomonadati</taxon>
        <taxon>Bacteroidota</taxon>
        <taxon>Bacteroidia</taxon>
        <taxon>Bacteroidales</taxon>
        <taxon>Prevotellaceae</taxon>
        <taxon>Prevotella</taxon>
    </lineage>
</organism>
<proteinExistence type="predicted"/>
<dbReference type="AlphaFoldDB" id="A0A133Q9F3"/>
<evidence type="ECO:0000313" key="2">
    <source>
        <dbReference type="Proteomes" id="UP000070533"/>
    </source>
</evidence>
<sequence length="39" mass="4345">MEKIVVEVFFGAGGYTNQGDMSVRHIPLSISFLSLFLIK</sequence>
<dbReference type="Proteomes" id="UP000070533">
    <property type="component" value="Unassembled WGS sequence"/>
</dbReference>
<name>A0A133Q9F3_9BACT</name>
<dbReference type="EMBL" id="LRQG01000092">
    <property type="protein sequence ID" value="KXA39492.1"/>
    <property type="molecule type" value="Genomic_DNA"/>
</dbReference>
<comment type="caution">
    <text evidence="1">The sequence shown here is derived from an EMBL/GenBank/DDBJ whole genome shotgun (WGS) entry which is preliminary data.</text>
</comment>
<evidence type="ECO:0000313" key="1">
    <source>
        <dbReference type="EMBL" id="KXA39492.1"/>
    </source>
</evidence>
<protein>
    <submittedName>
        <fullName evidence="1">Uncharacterized protein</fullName>
    </submittedName>
</protein>
<accession>A0A133Q9F3</accession>
<gene>
    <name evidence="1" type="ORF">HMPREF3226_01327</name>
</gene>
<keyword evidence="2" id="KW-1185">Reference proteome</keyword>
<reference evidence="2" key="1">
    <citation type="submission" date="2016-01" db="EMBL/GenBank/DDBJ databases">
        <authorList>
            <person name="Mitreva M."/>
            <person name="Pepin K.H."/>
            <person name="Mihindukulasuriya K.A."/>
            <person name="Fulton R."/>
            <person name="Fronick C."/>
            <person name="O'Laughlin M."/>
            <person name="Miner T."/>
            <person name="Herter B."/>
            <person name="Rosa B.A."/>
            <person name="Cordes M."/>
            <person name="Tomlinson C."/>
            <person name="Wollam A."/>
            <person name="Palsikar V.B."/>
            <person name="Mardis E.R."/>
            <person name="Wilson R.K."/>
        </authorList>
    </citation>
    <scope>NUCLEOTIDE SEQUENCE [LARGE SCALE GENOMIC DNA]</scope>
    <source>
        <strain evidence="2">MJR7716</strain>
    </source>
</reference>